<keyword evidence="5" id="KW-1185">Reference proteome</keyword>
<comment type="caution">
    <text evidence="4">The sequence shown here is derived from an EMBL/GenBank/DDBJ whole genome shotgun (WGS) entry which is preliminary data.</text>
</comment>
<evidence type="ECO:0000313" key="4">
    <source>
        <dbReference type="EMBL" id="RZS64444.1"/>
    </source>
</evidence>
<gene>
    <name evidence="4" type="ORF">EV187_2831</name>
</gene>
<feature type="domain" description="HTH tetR-type" evidence="3">
    <location>
        <begin position="6"/>
        <end position="66"/>
    </location>
</feature>
<organism evidence="4 5">
    <name type="scientific">Agromyces ramosus</name>
    <dbReference type="NCBI Taxonomy" id="33879"/>
    <lineage>
        <taxon>Bacteria</taxon>
        <taxon>Bacillati</taxon>
        <taxon>Actinomycetota</taxon>
        <taxon>Actinomycetes</taxon>
        <taxon>Micrococcales</taxon>
        <taxon>Microbacteriaceae</taxon>
        <taxon>Agromyces</taxon>
    </lineage>
</organism>
<evidence type="ECO:0000256" key="2">
    <source>
        <dbReference type="PROSITE-ProRule" id="PRU00335"/>
    </source>
</evidence>
<dbReference type="PROSITE" id="PS50977">
    <property type="entry name" value="HTH_TETR_2"/>
    <property type="match status" value="1"/>
</dbReference>
<dbReference type="Pfam" id="PF00440">
    <property type="entry name" value="TetR_N"/>
    <property type="match status" value="1"/>
</dbReference>
<dbReference type="PANTHER" id="PTHR30328">
    <property type="entry name" value="TRANSCRIPTIONAL REPRESSOR"/>
    <property type="match status" value="1"/>
</dbReference>
<sequence length="225" mass="23799">MAWDTERTKRLLLDAATTEFSEHGLAGARIDRIAAAAGVNKERIYQYFGRKDDLFAAVLAHRLRGSMDEVPMLGAGPGAVGDYAGRLFDHHLADGVIPRLVFWEGLERGPATAADAARAAYHDEKVERFRELLPGVDRAAAGELLLTIVSLVNAWPVLGHLDAFLIGGGSAGAGDRAVRRRAVLVESATALARDAIAVAAAAAENAASTPRGVPAASVRRVSEVQ</sequence>
<dbReference type="SUPFAM" id="SSF48498">
    <property type="entry name" value="Tetracyclin repressor-like, C-terminal domain"/>
    <property type="match status" value="1"/>
</dbReference>
<proteinExistence type="predicted"/>
<dbReference type="EMBL" id="SGWY01000003">
    <property type="protein sequence ID" value="RZS64444.1"/>
    <property type="molecule type" value="Genomic_DNA"/>
</dbReference>
<dbReference type="OrthoDB" id="4726108at2"/>
<dbReference type="Gene3D" id="1.10.357.10">
    <property type="entry name" value="Tetracycline Repressor, domain 2"/>
    <property type="match status" value="1"/>
</dbReference>
<dbReference type="RefSeq" id="WP_130353675.1">
    <property type="nucleotide sequence ID" value="NZ_SGWY01000003.1"/>
</dbReference>
<dbReference type="InterPro" id="IPR009057">
    <property type="entry name" value="Homeodomain-like_sf"/>
</dbReference>
<feature type="DNA-binding region" description="H-T-H motif" evidence="2">
    <location>
        <begin position="29"/>
        <end position="48"/>
    </location>
</feature>
<accession>A0A4Q7M9B7</accession>
<dbReference type="AlphaFoldDB" id="A0A4Q7M9B7"/>
<dbReference type="GO" id="GO:0003677">
    <property type="term" value="F:DNA binding"/>
    <property type="evidence" value="ECO:0007669"/>
    <property type="project" value="UniProtKB-UniRule"/>
</dbReference>
<evidence type="ECO:0000313" key="5">
    <source>
        <dbReference type="Proteomes" id="UP000293289"/>
    </source>
</evidence>
<dbReference type="PRINTS" id="PR00455">
    <property type="entry name" value="HTHTETR"/>
</dbReference>
<protein>
    <submittedName>
        <fullName evidence="4">TetR family transcriptional regulator</fullName>
    </submittedName>
</protein>
<keyword evidence="1 2" id="KW-0238">DNA-binding</keyword>
<dbReference type="Proteomes" id="UP000293289">
    <property type="component" value="Unassembled WGS sequence"/>
</dbReference>
<dbReference type="InterPro" id="IPR001647">
    <property type="entry name" value="HTH_TetR"/>
</dbReference>
<dbReference type="PANTHER" id="PTHR30328:SF54">
    <property type="entry name" value="HTH-TYPE TRANSCRIPTIONAL REPRESSOR SCO4008"/>
    <property type="match status" value="1"/>
</dbReference>
<dbReference type="SUPFAM" id="SSF46689">
    <property type="entry name" value="Homeodomain-like"/>
    <property type="match status" value="1"/>
</dbReference>
<evidence type="ECO:0000259" key="3">
    <source>
        <dbReference type="PROSITE" id="PS50977"/>
    </source>
</evidence>
<evidence type="ECO:0000256" key="1">
    <source>
        <dbReference type="ARBA" id="ARBA00023125"/>
    </source>
</evidence>
<name>A0A4Q7M9B7_9MICO</name>
<dbReference type="Pfam" id="PF17926">
    <property type="entry name" value="TetR_C_21"/>
    <property type="match status" value="1"/>
</dbReference>
<reference evidence="4 5" key="1">
    <citation type="submission" date="2019-02" db="EMBL/GenBank/DDBJ databases">
        <title>Genomic Encyclopedia of Type Strains, Phase IV (KMG-IV): sequencing the most valuable type-strain genomes for metagenomic binning, comparative biology and taxonomic classification.</title>
        <authorList>
            <person name="Goeker M."/>
        </authorList>
    </citation>
    <scope>NUCLEOTIDE SEQUENCE [LARGE SCALE GENOMIC DNA]</scope>
    <source>
        <strain evidence="4 5">DSM 43045</strain>
    </source>
</reference>
<dbReference type="GO" id="GO:0006355">
    <property type="term" value="P:regulation of DNA-templated transcription"/>
    <property type="evidence" value="ECO:0007669"/>
    <property type="project" value="UniProtKB-ARBA"/>
</dbReference>
<dbReference type="InterPro" id="IPR041467">
    <property type="entry name" value="Sco4008_C"/>
</dbReference>
<dbReference type="InterPro" id="IPR050109">
    <property type="entry name" value="HTH-type_TetR-like_transc_reg"/>
</dbReference>
<dbReference type="InterPro" id="IPR036271">
    <property type="entry name" value="Tet_transcr_reg_TetR-rel_C_sf"/>
</dbReference>